<dbReference type="Pfam" id="PF00216">
    <property type="entry name" value="Bac_DNA_binding"/>
    <property type="match status" value="1"/>
</dbReference>
<dbReference type="GO" id="GO:0030527">
    <property type="term" value="F:structural constituent of chromatin"/>
    <property type="evidence" value="ECO:0007669"/>
    <property type="project" value="InterPro"/>
</dbReference>
<accession>A0A8S5M779</accession>
<keyword evidence="1" id="KW-0238">DNA-binding</keyword>
<dbReference type="Gene3D" id="4.10.520.10">
    <property type="entry name" value="IHF-like DNA-binding proteins"/>
    <property type="match status" value="1"/>
</dbReference>
<evidence type="ECO:0000313" key="1">
    <source>
        <dbReference type="EMBL" id="DAD77835.1"/>
    </source>
</evidence>
<dbReference type="GO" id="GO:0003677">
    <property type="term" value="F:DNA binding"/>
    <property type="evidence" value="ECO:0007669"/>
    <property type="project" value="UniProtKB-KW"/>
</dbReference>
<organism evidence="1">
    <name type="scientific">Siphoviridae sp. ct73V17</name>
    <dbReference type="NCBI Taxonomy" id="2826302"/>
    <lineage>
        <taxon>Viruses</taxon>
        <taxon>Duplodnaviria</taxon>
        <taxon>Heunggongvirae</taxon>
        <taxon>Uroviricota</taxon>
        <taxon>Caudoviricetes</taxon>
    </lineage>
</organism>
<dbReference type="EMBL" id="BK014835">
    <property type="protein sequence ID" value="DAD77835.1"/>
    <property type="molecule type" value="Genomic_DNA"/>
</dbReference>
<protein>
    <submittedName>
        <fullName evidence="1">Bacterial DNA-binding protein</fullName>
    </submittedName>
</protein>
<reference evidence="1" key="1">
    <citation type="journal article" date="2021" name="Proc. Natl. Acad. Sci. U.S.A.">
        <title>A Catalog of Tens of Thousands of Viruses from Human Metagenomes Reveals Hidden Associations with Chronic Diseases.</title>
        <authorList>
            <person name="Tisza M.J."/>
            <person name="Buck C.B."/>
        </authorList>
    </citation>
    <scope>NUCLEOTIDE SEQUENCE</scope>
    <source>
        <strain evidence="1">Ct73V17</strain>
    </source>
</reference>
<sequence length="114" mass="13484">MGKKQYPYITNQEAYTEIMNRTGVPYSAIKEVFKVYEDIVEECLANYIDIQVLNIGKISFKVKPPRLNKVYFNPAKGEFLPPKDYPGYLDPRIKFSSAFRKRLKRKTEFFDKEE</sequence>
<dbReference type="InterPro" id="IPR000119">
    <property type="entry name" value="Hist_DNA-bd"/>
</dbReference>
<name>A0A8S5M779_9CAUD</name>
<dbReference type="SUPFAM" id="SSF47729">
    <property type="entry name" value="IHF-like DNA-binding proteins"/>
    <property type="match status" value="1"/>
</dbReference>
<proteinExistence type="predicted"/>
<dbReference type="InterPro" id="IPR010992">
    <property type="entry name" value="IHF-like_DNA-bd_dom_sf"/>
</dbReference>